<dbReference type="EMBL" id="CM055099">
    <property type="protein sequence ID" value="KAJ7546807.1"/>
    <property type="molecule type" value="Genomic_DNA"/>
</dbReference>
<sequence length="340" mass="37073">MSSSNLSAEKSSMENGLPCSTLVHEYLPENSAKDAISSEEKDVCRFSIFPEYLPETGAEGVVKSEEKNASSSSFAPEYLPGTSAEGMERSEENAASSSSFSPDESNRRSDKVLSNQGSRDSTEVIAAGIASILGPVVTEFDARVEGAIKSQNALESSIDRLTRELDKLLEDTPLPFVAQHAARLSLVRKRVLSLTSTLQIIQGRIDNIGRILSTQASTSAPKLKHVRHTPPTPENQYKPRQMRSLSAGVPPVTTSVESIHNSNYGNRVPDRRLLLMSGPSASSGPQSSDSSIAYTTCRDKHGEQSSILPSRLRETGSFSKRPVELIEQNDSDHRREYFSE</sequence>
<evidence type="ECO:0000313" key="1">
    <source>
        <dbReference type="EMBL" id="KAJ7546807.1"/>
    </source>
</evidence>
<protein>
    <submittedName>
        <fullName evidence="1">Uncharacterized protein</fullName>
    </submittedName>
</protein>
<dbReference type="Proteomes" id="UP001162992">
    <property type="component" value="Chromosome 8"/>
</dbReference>
<organism evidence="1 2">
    <name type="scientific">Diphasiastrum complanatum</name>
    <name type="common">Issler's clubmoss</name>
    <name type="synonym">Lycopodium complanatum</name>
    <dbReference type="NCBI Taxonomy" id="34168"/>
    <lineage>
        <taxon>Eukaryota</taxon>
        <taxon>Viridiplantae</taxon>
        <taxon>Streptophyta</taxon>
        <taxon>Embryophyta</taxon>
        <taxon>Tracheophyta</taxon>
        <taxon>Lycopodiopsida</taxon>
        <taxon>Lycopodiales</taxon>
        <taxon>Lycopodiaceae</taxon>
        <taxon>Lycopodioideae</taxon>
        <taxon>Diphasiastrum</taxon>
    </lineage>
</organism>
<reference evidence="2" key="1">
    <citation type="journal article" date="2024" name="Proc. Natl. Acad. Sci. U.S.A.">
        <title>Extraordinary preservation of gene collinearity over three hundred million years revealed in homosporous lycophytes.</title>
        <authorList>
            <person name="Li C."/>
            <person name="Wickell D."/>
            <person name="Kuo L.Y."/>
            <person name="Chen X."/>
            <person name="Nie B."/>
            <person name="Liao X."/>
            <person name="Peng D."/>
            <person name="Ji J."/>
            <person name="Jenkins J."/>
            <person name="Williams M."/>
            <person name="Shu S."/>
            <person name="Plott C."/>
            <person name="Barry K."/>
            <person name="Rajasekar S."/>
            <person name="Grimwood J."/>
            <person name="Han X."/>
            <person name="Sun S."/>
            <person name="Hou Z."/>
            <person name="He W."/>
            <person name="Dai G."/>
            <person name="Sun C."/>
            <person name="Schmutz J."/>
            <person name="Leebens-Mack J.H."/>
            <person name="Li F.W."/>
            <person name="Wang L."/>
        </authorList>
    </citation>
    <scope>NUCLEOTIDE SEQUENCE [LARGE SCALE GENOMIC DNA]</scope>
    <source>
        <strain evidence="2">cv. PW_Plant_1</strain>
    </source>
</reference>
<evidence type="ECO:0000313" key="2">
    <source>
        <dbReference type="Proteomes" id="UP001162992"/>
    </source>
</evidence>
<comment type="caution">
    <text evidence="1">The sequence shown here is derived from an EMBL/GenBank/DDBJ whole genome shotgun (WGS) entry which is preliminary data.</text>
</comment>
<name>A0ACC2CXT4_DIPCM</name>
<gene>
    <name evidence="1" type="ORF">O6H91_08G055400</name>
</gene>
<keyword evidence="2" id="KW-1185">Reference proteome</keyword>
<proteinExistence type="predicted"/>
<accession>A0ACC2CXT4</accession>